<dbReference type="InterPro" id="IPR004252">
    <property type="entry name" value="Probable_transposase_24"/>
</dbReference>
<feature type="region of interest" description="Disordered" evidence="1">
    <location>
        <begin position="428"/>
        <end position="486"/>
    </location>
</feature>
<feature type="compositionally biased region" description="Basic and acidic residues" evidence="1">
    <location>
        <begin position="591"/>
        <end position="600"/>
    </location>
</feature>
<dbReference type="EMBL" id="JARYMX010000005">
    <property type="protein sequence ID" value="KAJ9547062.1"/>
    <property type="molecule type" value="Genomic_DNA"/>
</dbReference>
<feature type="region of interest" description="Disordered" evidence="1">
    <location>
        <begin position="583"/>
        <end position="633"/>
    </location>
</feature>
<name>A0AA38T950_9ASTR</name>
<dbReference type="Proteomes" id="UP001172457">
    <property type="component" value="Chromosome 5"/>
</dbReference>
<sequence length="633" mass="72005">MYSNGDESGNELEYQDDLLEGEKNKEHFEEYESDGSFEDETDTDILGHEEQTMDILQEDGPQGILSKRKRVRGKTRCVKLHKDVVNYGEKHMIEFDDTGNFTGKYGPEYSSFLGSLVRKEVGLTQLGWKKVPKETKDTMWEEVTVRSICLLNKFYIIDEVMKRRTMQHLADAFRNFRSKMYTRFILPNIGKPSKLKVVPKQYGNIEQADWDKFVEHRLSDKFKGMSESAKASRAKHKYPHRMGRAGYVGLRKKMIKNKEIREDEVPTRSVMWCKARETKDGGYEDDELKDKVDEIVNHEKEIHDGSLKLEHGTDALTLVLGKEHPGRVRGVGKGMTPTRYWNLPRRRGSSRNCTLQRQLDDEKRENAEKVGGLQKQLQDQDHVIKEQGQKLKDQDHVIKEQGQLMKAILAHLSSKGIGLPDLEVPLNMSSDGQNSLKSGLPASHETPATSNHSDRSVQDDTIAKSSKRPRKSSAVDHQPLSEDTRVAISSPSQVLIDEGSVNIKCKLAYPDLRNIVAHGTIIYSSSQQNVHGVSLQADCYKVSIDKTIKPAAFLPIQSREHKTVEEAYKSFVAWPKSLVIPDSKVPQTTSGEHKEQEKQNKKTKRSFITVNQLKVPKHTRSTSNKKNIDLDDA</sequence>
<comment type="caution">
    <text evidence="3">The sequence shown here is derived from an EMBL/GenBank/DDBJ whole genome shotgun (WGS) entry which is preliminary data.</text>
</comment>
<evidence type="ECO:0000313" key="4">
    <source>
        <dbReference type="Proteomes" id="UP001172457"/>
    </source>
</evidence>
<reference evidence="3" key="1">
    <citation type="submission" date="2023-03" db="EMBL/GenBank/DDBJ databases">
        <title>Chromosome-scale reference genome and RAD-based genetic map of yellow starthistle (Centaurea solstitialis) reveal putative structural variation and QTLs associated with invader traits.</title>
        <authorList>
            <person name="Reatini B."/>
            <person name="Cang F.A."/>
            <person name="Jiang Q."/>
            <person name="Mckibben M.T.W."/>
            <person name="Barker M.S."/>
            <person name="Rieseberg L.H."/>
            <person name="Dlugosch K.M."/>
        </authorList>
    </citation>
    <scope>NUCLEOTIDE SEQUENCE</scope>
    <source>
        <strain evidence="3">CAN-66</strain>
        <tissue evidence="3">Leaf</tissue>
    </source>
</reference>
<keyword evidence="4" id="KW-1185">Reference proteome</keyword>
<dbReference type="InterPro" id="IPR058352">
    <property type="entry name" value="DUF8039"/>
</dbReference>
<feature type="region of interest" description="Disordered" evidence="1">
    <location>
        <begin position="361"/>
        <end position="381"/>
    </location>
</feature>
<organism evidence="3 4">
    <name type="scientific">Centaurea solstitialis</name>
    <name type="common">yellow star-thistle</name>
    <dbReference type="NCBI Taxonomy" id="347529"/>
    <lineage>
        <taxon>Eukaryota</taxon>
        <taxon>Viridiplantae</taxon>
        <taxon>Streptophyta</taxon>
        <taxon>Embryophyta</taxon>
        <taxon>Tracheophyta</taxon>
        <taxon>Spermatophyta</taxon>
        <taxon>Magnoliopsida</taxon>
        <taxon>eudicotyledons</taxon>
        <taxon>Gunneridae</taxon>
        <taxon>Pentapetalae</taxon>
        <taxon>asterids</taxon>
        <taxon>campanulids</taxon>
        <taxon>Asterales</taxon>
        <taxon>Asteraceae</taxon>
        <taxon>Carduoideae</taxon>
        <taxon>Cardueae</taxon>
        <taxon>Centaureinae</taxon>
        <taxon>Centaurea</taxon>
    </lineage>
</organism>
<evidence type="ECO:0000256" key="1">
    <source>
        <dbReference type="SAM" id="MobiDB-lite"/>
    </source>
</evidence>
<feature type="region of interest" description="Disordered" evidence="1">
    <location>
        <begin position="1"/>
        <end position="41"/>
    </location>
</feature>
<dbReference type="PANTHER" id="PTHR33018">
    <property type="entry name" value="OS10G0338966 PROTEIN-RELATED"/>
    <property type="match status" value="1"/>
</dbReference>
<feature type="compositionally biased region" description="Acidic residues" evidence="1">
    <location>
        <begin position="31"/>
        <end position="41"/>
    </location>
</feature>
<feature type="compositionally biased region" description="Basic and acidic residues" evidence="1">
    <location>
        <begin position="20"/>
        <end position="30"/>
    </location>
</feature>
<gene>
    <name evidence="3" type="ORF">OSB04_019605</name>
</gene>
<feature type="domain" description="DUF8039" evidence="2">
    <location>
        <begin position="502"/>
        <end position="580"/>
    </location>
</feature>
<feature type="compositionally biased region" description="Acidic residues" evidence="1">
    <location>
        <begin position="8"/>
        <end position="19"/>
    </location>
</feature>
<evidence type="ECO:0000313" key="3">
    <source>
        <dbReference type="EMBL" id="KAJ9547062.1"/>
    </source>
</evidence>
<evidence type="ECO:0000259" key="2">
    <source>
        <dbReference type="Pfam" id="PF26133"/>
    </source>
</evidence>
<proteinExistence type="predicted"/>
<dbReference type="AlphaFoldDB" id="A0AA38T950"/>
<protein>
    <recommendedName>
        <fullName evidence="2">DUF8039 domain-containing protein</fullName>
    </recommendedName>
</protein>
<feature type="compositionally biased region" description="Basic and acidic residues" evidence="1">
    <location>
        <begin position="452"/>
        <end position="462"/>
    </location>
</feature>
<feature type="compositionally biased region" description="Polar residues" evidence="1">
    <location>
        <begin position="428"/>
        <end position="437"/>
    </location>
</feature>
<dbReference type="Pfam" id="PF03004">
    <property type="entry name" value="Transposase_24"/>
    <property type="match status" value="1"/>
</dbReference>
<accession>A0AA38T950</accession>
<dbReference type="PANTHER" id="PTHR33018:SF34">
    <property type="entry name" value="OS02G0472350 PROTEIN"/>
    <property type="match status" value="1"/>
</dbReference>
<dbReference type="Pfam" id="PF26133">
    <property type="entry name" value="DUF8039"/>
    <property type="match status" value="1"/>
</dbReference>